<keyword evidence="2" id="KW-0732">Signal</keyword>
<sequence length="348" mass="39607">MLKKVFPFIMIVAFSVLLVACNGENTTKDKGDTEGKVTIFTTIYPLQYFTERIGGDLVEVENIIPPGADAHTFEITMKKMMDIADSHAFIRTGTSLEGFADSVAASLKNEDVLIVEATENVRFITPGEHGHHDHEEDEEVHAHSEDEEHDHDSHEEGQGEHEHHEEDADHHHHHGDVDPHVWIDPIRSITIAENIKNVLIELDPNNQSVFESNFLILKEELEELHAEFEEMVKAAENKTFVVSHSAYGYWEDTYGLKQIGISGLSPTNEPSQKQLMELIDRIKDNDIQYIFFDQNSTNKLAEIVVSETGTTALTLHNLESMTEDDLKNKDDYFSIMRRNIEALEKEFK</sequence>
<dbReference type="Proteomes" id="UP001596147">
    <property type="component" value="Unassembled WGS sequence"/>
</dbReference>
<dbReference type="PROSITE" id="PS51257">
    <property type="entry name" value="PROKAR_LIPOPROTEIN"/>
    <property type="match status" value="1"/>
</dbReference>
<feature type="signal peptide" evidence="2">
    <location>
        <begin position="1"/>
        <end position="20"/>
    </location>
</feature>
<comment type="caution">
    <text evidence="3">The sequence shown here is derived from an EMBL/GenBank/DDBJ whole genome shotgun (WGS) entry which is preliminary data.</text>
</comment>
<evidence type="ECO:0000313" key="4">
    <source>
        <dbReference type="Proteomes" id="UP001596147"/>
    </source>
</evidence>
<dbReference type="Pfam" id="PF01297">
    <property type="entry name" value="ZnuA"/>
    <property type="match status" value="1"/>
</dbReference>
<dbReference type="SUPFAM" id="SSF53807">
    <property type="entry name" value="Helical backbone' metal receptor"/>
    <property type="match status" value="1"/>
</dbReference>
<evidence type="ECO:0000256" key="2">
    <source>
        <dbReference type="SAM" id="SignalP"/>
    </source>
</evidence>
<proteinExistence type="predicted"/>
<feature type="region of interest" description="Disordered" evidence="1">
    <location>
        <begin position="125"/>
        <end position="179"/>
    </location>
</feature>
<feature type="chain" id="PRO_5045574471" evidence="2">
    <location>
        <begin position="21"/>
        <end position="348"/>
    </location>
</feature>
<dbReference type="PANTHER" id="PTHR42953">
    <property type="entry name" value="HIGH-AFFINITY ZINC UPTAKE SYSTEM PROTEIN ZNUA-RELATED"/>
    <property type="match status" value="1"/>
</dbReference>
<protein>
    <submittedName>
        <fullName evidence="3">Metal ABC transporter solute-binding protein, Zn/Mn family</fullName>
    </submittedName>
</protein>
<dbReference type="EMBL" id="JBHSMC010000021">
    <property type="protein sequence ID" value="MFC5466207.1"/>
    <property type="molecule type" value="Genomic_DNA"/>
</dbReference>
<dbReference type="PANTHER" id="PTHR42953:SF8">
    <property type="entry name" value="ZINT DOMAIN-CONTAINING PROTEIN"/>
    <property type="match status" value="1"/>
</dbReference>
<evidence type="ECO:0000256" key="1">
    <source>
        <dbReference type="SAM" id="MobiDB-lite"/>
    </source>
</evidence>
<accession>A0ABW0LMU8</accession>
<feature type="compositionally biased region" description="Basic and acidic residues" evidence="1">
    <location>
        <begin position="128"/>
        <end position="179"/>
    </location>
</feature>
<name>A0ABW0LMU8_9BACI</name>
<dbReference type="InterPro" id="IPR050492">
    <property type="entry name" value="Bact_metal-bind_prot9"/>
</dbReference>
<organism evidence="3 4">
    <name type="scientific">Lederbergia graminis</name>
    <dbReference type="NCBI Taxonomy" id="735518"/>
    <lineage>
        <taxon>Bacteria</taxon>
        <taxon>Bacillati</taxon>
        <taxon>Bacillota</taxon>
        <taxon>Bacilli</taxon>
        <taxon>Bacillales</taxon>
        <taxon>Bacillaceae</taxon>
        <taxon>Lederbergia</taxon>
    </lineage>
</organism>
<reference evidence="4" key="1">
    <citation type="journal article" date="2019" name="Int. J. Syst. Evol. Microbiol.">
        <title>The Global Catalogue of Microorganisms (GCM) 10K type strain sequencing project: providing services to taxonomists for standard genome sequencing and annotation.</title>
        <authorList>
            <consortium name="The Broad Institute Genomics Platform"/>
            <consortium name="The Broad Institute Genome Sequencing Center for Infectious Disease"/>
            <person name="Wu L."/>
            <person name="Ma J."/>
        </authorList>
    </citation>
    <scope>NUCLEOTIDE SEQUENCE [LARGE SCALE GENOMIC DNA]</scope>
    <source>
        <strain evidence="4">CGMCC 1.12237</strain>
    </source>
</reference>
<dbReference type="Gene3D" id="3.40.50.1980">
    <property type="entry name" value="Nitrogenase molybdenum iron protein domain"/>
    <property type="match status" value="3"/>
</dbReference>
<gene>
    <name evidence="3" type="ORF">ACFPM4_15855</name>
</gene>
<dbReference type="RefSeq" id="WP_382353869.1">
    <property type="nucleotide sequence ID" value="NZ_JBHSMC010000021.1"/>
</dbReference>
<keyword evidence="4" id="KW-1185">Reference proteome</keyword>
<evidence type="ECO:0000313" key="3">
    <source>
        <dbReference type="EMBL" id="MFC5466207.1"/>
    </source>
</evidence>
<dbReference type="InterPro" id="IPR006127">
    <property type="entry name" value="ZnuA-like"/>
</dbReference>